<dbReference type="Pfam" id="PF00235">
    <property type="entry name" value="Profilin"/>
    <property type="match status" value="1"/>
</dbReference>
<keyword evidence="4 6" id="KW-0009">Actin-binding</keyword>
<evidence type="ECO:0000256" key="1">
    <source>
        <dbReference type="ARBA" id="ARBA00004245"/>
    </source>
</evidence>
<dbReference type="CDD" id="cd00148">
    <property type="entry name" value="PROF"/>
    <property type="match status" value="1"/>
</dbReference>
<dbReference type="EMBL" id="HBIB01047889">
    <property type="protein sequence ID" value="CAE0269157.1"/>
    <property type="molecule type" value="Transcribed_RNA"/>
</dbReference>
<evidence type="ECO:0000256" key="4">
    <source>
        <dbReference type="ARBA" id="ARBA00023203"/>
    </source>
</evidence>
<evidence type="ECO:0000256" key="2">
    <source>
        <dbReference type="ARBA" id="ARBA00010058"/>
    </source>
</evidence>
<dbReference type="GO" id="GO:0003785">
    <property type="term" value="F:actin monomer binding"/>
    <property type="evidence" value="ECO:0007669"/>
    <property type="project" value="TreeGrafter"/>
</dbReference>
<reference evidence="7" key="1">
    <citation type="submission" date="2021-01" db="EMBL/GenBank/DDBJ databases">
        <authorList>
            <person name="Corre E."/>
            <person name="Pelletier E."/>
            <person name="Niang G."/>
            <person name="Scheremetjew M."/>
            <person name="Finn R."/>
            <person name="Kale V."/>
            <person name="Holt S."/>
            <person name="Cochrane G."/>
            <person name="Meng A."/>
            <person name="Brown T."/>
            <person name="Cohen L."/>
        </authorList>
    </citation>
    <scope>NUCLEOTIDE SEQUENCE</scope>
    <source>
        <strain evidence="7">NIES-2562</strain>
    </source>
</reference>
<sequence length="132" mass="14285">MSAIPPKDWFGLVEAELCSSGFVQKAALIDISSGALIAFSPPDFKVGKSEADALLKTLTRESEAVSVEVNGEKYQILRNTPRSLYARKRHACVTCVRTKLLLVVGVGDDTIIPSQCVTAVESFADSLIDERI</sequence>
<dbReference type="GO" id="GO:0005856">
    <property type="term" value="C:cytoskeleton"/>
    <property type="evidence" value="ECO:0007669"/>
    <property type="project" value="UniProtKB-SubCell"/>
</dbReference>
<dbReference type="InterPro" id="IPR048278">
    <property type="entry name" value="PFN"/>
</dbReference>
<dbReference type="PANTHER" id="PTHR11604:SF0">
    <property type="entry name" value="PROFILIN"/>
    <property type="match status" value="1"/>
</dbReference>
<dbReference type="InterPro" id="IPR005455">
    <property type="entry name" value="PFN_euk"/>
</dbReference>
<dbReference type="SUPFAM" id="SSF55770">
    <property type="entry name" value="Profilin (actin-binding protein)"/>
    <property type="match status" value="1"/>
</dbReference>
<dbReference type="InterPro" id="IPR036140">
    <property type="entry name" value="PFN_sf"/>
</dbReference>
<evidence type="ECO:0000313" key="7">
    <source>
        <dbReference type="EMBL" id="CAE0269157.1"/>
    </source>
</evidence>
<dbReference type="GO" id="GO:0005938">
    <property type="term" value="C:cell cortex"/>
    <property type="evidence" value="ECO:0007669"/>
    <property type="project" value="TreeGrafter"/>
</dbReference>
<proteinExistence type="inferred from homology"/>
<keyword evidence="5" id="KW-0206">Cytoskeleton</keyword>
<comment type="subcellular location">
    <subcellularLocation>
        <location evidence="1">Cytoplasm</location>
        <location evidence="1">Cytoskeleton</location>
    </subcellularLocation>
</comment>
<dbReference type="AlphaFoldDB" id="A0A7S3GKH7"/>
<evidence type="ECO:0000256" key="3">
    <source>
        <dbReference type="ARBA" id="ARBA00022490"/>
    </source>
</evidence>
<protein>
    <recommendedName>
        <fullName evidence="6">Profilin</fullName>
    </recommendedName>
</protein>
<keyword evidence="3" id="KW-0963">Cytoplasm</keyword>
<dbReference type="SMART" id="SM00392">
    <property type="entry name" value="PROF"/>
    <property type="match status" value="1"/>
</dbReference>
<evidence type="ECO:0000256" key="5">
    <source>
        <dbReference type="ARBA" id="ARBA00023212"/>
    </source>
</evidence>
<comment type="similarity">
    <text evidence="2 6">Belongs to the profilin family.</text>
</comment>
<name>A0A7S3GKH7_9EUKA</name>
<evidence type="ECO:0000256" key="6">
    <source>
        <dbReference type="RuleBase" id="RU003909"/>
    </source>
</evidence>
<organism evidence="7">
    <name type="scientific">Palpitomonas bilix</name>
    <dbReference type="NCBI Taxonomy" id="652834"/>
    <lineage>
        <taxon>Eukaryota</taxon>
        <taxon>Eukaryota incertae sedis</taxon>
    </lineage>
</organism>
<dbReference type="Gene3D" id="3.30.450.30">
    <property type="entry name" value="Dynein light chain 2a, cytoplasmic"/>
    <property type="match status" value="1"/>
</dbReference>
<gene>
    <name evidence="7" type="ORF">PBIL07802_LOCUS31510</name>
</gene>
<dbReference type="PANTHER" id="PTHR11604">
    <property type="entry name" value="PROFILIN"/>
    <property type="match status" value="1"/>
</dbReference>
<accession>A0A7S3GKH7</accession>